<keyword evidence="1" id="KW-1133">Transmembrane helix</keyword>
<keyword evidence="1" id="KW-0812">Transmembrane</keyword>
<feature type="transmembrane region" description="Helical" evidence="1">
    <location>
        <begin position="224"/>
        <end position="245"/>
    </location>
</feature>
<dbReference type="Proteomes" id="UP000807025">
    <property type="component" value="Unassembled WGS sequence"/>
</dbReference>
<proteinExistence type="predicted"/>
<feature type="transmembrane region" description="Helical" evidence="1">
    <location>
        <begin position="111"/>
        <end position="130"/>
    </location>
</feature>
<keyword evidence="3" id="KW-1185">Reference proteome</keyword>
<evidence type="ECO:0000313" key="2">
    <source>
        <dbReference type="EMBL" id="KAF9490420.1"/>
    </source>
</evidence>
<name>A0A9P6DCH1_PLEER</name>
<dbReference type="EMBL" id="MU154642">
    <property type="protein sequence ID" value="KAF9490420.1"/>
    <property type="molecule type" value="Genomic_DNA"/>
</dbReference>
<evidence type="ECO:0000256" key="1">
    <source>
        <dbReference type="SAM" id="Phobius"/>
    </source>
</evidence>
<protein>
    <submittedName>
        <fullName evidence="2">Uncharacterized protein</fullName>
    </submittedName>
</protein>
<gene>
    <name evidence="2" type="ORF">BDN71DRAFT_1400072</name>
</gene>
<evidence type="ECO:0000313" key="3">
    <source>
        <dbReference type="Proteomes" id="UP000807025"/>
    </source>
</evidence>
<keyword evidence="1" id="KW-0472">Membrane</keyword>
<sequence length="266" mass="29621">MYNHSDILLHRPPPPYPPHRRNTSRTFVSLDDPPFCAVKHSPPLPPLPDHWNCEFDYPKPWGRVATLAFRMAVLISFGHDNLDSVWEICHSEERWAHDKDRFTQRTTTTTVVAGLLVGATAAFITTTPPVEELLNYTRRGPYLLLLLSFCITLGSLIIGSSMIFITLKCDPVWFCSTLMATRSKVLCTFVLIAYPFVTVGIATALTALGFVVASLQSNDLVMNIGSIILLMLPISLLFVFAWTQLPLLRARGSLRGAEPSVLPCPL</sequence>
<feature type="transmembrane region" description="Helical" evidence="1">
    <location>
        <begin position="186"/>
        <end position="212"/>
    </location>
</feature>
<dbReference type="OrthoDB" id="2999504at2759"/>
<comment type="caution">
    <text evidence="2">The sequence shown here is derived from an EMBL/GenBank/DDBJ whole genome shotgun (WGS) entry which is preliminary data.</text>
</comment>
<feature type="transmembrane region" description="Helical" evidence="1">
    <location>
        <begin position="142"/>
        <end position="165"/>
    </location>
</feature>
<organism evidence="2 3">
    <name type="scientific">Pleurotus eryngii</name>
    <name type="common">Boletus of the steppes</name>
    <dbReference type="NCBI Taxonomy" id="5323"/>
    <lineage>
        <taxon>Eukaryota</taxon>
        <taxon>Fungi</taxon>
        <taxon>Dikarya</taxon>
        <taxon>Basidiomycota</taxon>
        <taxon>Agaricomycotina</taxon>
        <taxon>Agaricomycetes</taxon>
        <taxon>Agaricomycetidae</taxon>
        <taxon>Agaricales</taxon>
        <taxon>Pleurotineae</taxon>
        <taxon>Pleurotaceae</taxon>
        <taxon>Pleurotus</taxon>
    </lineage>
</organism>
<dbReference type="AlphaFoldDB" id="A0A9P6DCH1"/>
<accession>A0A9P6DCH1</accession>
<reference evidence="2" key="1">
    <citation type="submission" date="2020-11" db="EMBL/GenBank/DDBJ databases">
        <authorList>
            <consortium name="DOE Joint Genome Institute"/>
            <person name="Ahrendt S."/>
            <person name="Riley R."/>
            <person name="Andreopoulos W."/>
            <person name="Labutti K."/>
            <person name="Pangilinan J."/>
            <person name="Ruiz-Duenas F.J."/>
            <person name="Barrasa J.M."/>
            <person name="Sanchez-Garcia M."/>
            <person name="Camarero S."/>
            <person name="Miyauchi S."/>
            <person name="Serrano A."/>
            <person name="Linde D."/>
            <person name="Babiker R."/>
            <person name="Drula E."/>
            <person name="Ayuso-Fernandez I."/>
            <person name="Pacheco R."/>
            <person name="Padilla G."/>
            <person name="Ferreira P."/>
            <person name="Barriuso J."/>
            <person name="Kellner H."/>
            <person name="Castanera R."/>
            <person name="Alfaro M."/>
            <person name="Ramirez L."/>
            <person name="Pisabarro A.G."/>
            <person name="Kuo A."/>
            <person name="Tritt A."/>
            <person name="Lipzen A."/>
            <person name="He G."/>
            <person name="Yan M."/>
            <person name="Ng V."/>
            <person name="Cullen D."/>
            <person name="Martin F."/>
            <person name="Rosso M.-N."/>
            <person name="Henrissat B."/>
            <person name="Hibbett D."/>
            <person name="Martinez A.T."/>
            <person name="Grigoriev I.V."/>
        </authorList>
    </citation>
    <scope>NUCLEOTIDE SEQUENCE</scope>
    <source>
        <strain evidence="2">ATCC 90797</strain>
    </source>
</reference>